<feature type="transmembrane region" description="Helical" evidence="6">
    <location>
        <begin position="30"/>
        <end position="50"/>
    </location>
</feature>
<evidence type="ECO:0000256" key="2">
    <source>
        <dbReference type="ARBA" id="ARBA00007362"/>
    </source>
</evidence>
<accession>A0A6H1Q4R2</accession>
<dbReference type="KEGG" id="peg:E5R92_06820"/>
<dbReference type="PANTHER" id="PTHR32322">
    <property type="entry name" value="INNER MEMBRANE TRANSPORTER"/>
    <property type="match status" value="1"/>
</dbReference>
<dbReference type="Proteomes" id="UP000501094">
    <property type="component" value="Chromosome"/>
</dbReference>
<dbReference type="PANTHER" id="PTHR32322:SF2">
    <property type="entry name" value="EAMA DOMAIN-CONTAINING PROTEIN"/>
    <property type="match status" value="1"/>
</dbReference>
<evidence type="ECO:0000256" key="6">
    <source>
        <dbReference type="SAM" id="Phobius"/>
    </source>
</evidence>
<gene>
    <name evidence="8" type="ORF">E5R92_06820</name>
</gene>
<name>A0A6H1Q4R2_9PROT</name>
<feature type="transmembrane region" description="Helical" evidence="6">
    <location>
        <begin position="207"/>
        <end position="230"/>
    </location>
</feature>
<evidence type="ECO:0000313" key="9">
    <source>
        <dbReference type="Proteomes" id="UP000501094"/>
    </source>
</evidence>
<feature type="transmembrane region" description="Helical" evidence="6">
    <location>
        <begin position="145"/>
        <end position="164"/>
    </location>
</feature>
<reference evidence="8 9" key="1">
    <citation type="journal article" date="2020" name="Nat. Microbiol.">
        <title>Lysogenic host-virus interactions in SAR11 marine bacteria.</title>
        <authorList>
            <person name="Morris R.M."/>
            <person name="Cain K.R."/>
            <person name="Hvorecny K.L."/>
            <person name="Kollman J.M."/>
        </authorList>
    </citation>
    <scope>NUCLEOTIDE SEQUENCE [LARGE SCALE GENOMIC DNA]</scope>
    <source>
        <strain evidence="8 9">NP1</strain>
    </source>
</reference>
<evidence type="ECO:0000256" key="4">
    <source>
        <dbReference type="ARBA" id="ARBA00022989"/>
    </source>
</evidence>
<dbReference type="EMBL" id="CP038852">
    <property type="protein sequence ID" value="QIZ21490.1"/>
    <property type="molecule type" value="Genomic_DNA"/>
</dbReference>
<dbReference type="RefSeq" id="WP_168607347.1">
    <property type="nucleotide sequence ID" value="NZ_CP038852.1"/>
</dbReference>
<feature type="domain" description="EamA" evidence="7">
    <location>
        <begin position="7"/>
        <end position="135"/>
    </location>
</feature>
<feature type="transmembrane region" description="Helical" evidence="6">
    <location>
        <begin position="121"/>
        <end position="139"/>
    </location>
</feature>
<evidence type="ECO:0000313" key="8">
    <source>
        <dbReference type="EMBL" id="QIZ21490.1"/>
    </source>
</evidence>
<organism evidence="8 9">
    <name type="scientific">Candidatus Pelagibacter giovannonii</name>
    <dbReference type="NCBI Taxonomy" id="2563896"/>
    <lineage>
        <taxon>Bacteria</taxon>
        <taxon>Pseudomonadati</taxon>
        <taxon>Pseudomonadota</taxon>
        <taxon>Alphaproteobacteria</taxon>
        <taxon>Candidatus Pelagibacterales</taxon>
        <taxon>Candidatus Pelagibacteraceae</taxon>
        <taxon>Candidatus Pelagibacter</taxon>
    </lineage>
</organism>
<evidence type="ECO:0000256" key="5">
    <source>
        <dbReference type="ARBA" id="ARBA00023136"/>
    </source>
</evidence>
<feature type="domain" description="EamA" evidence="7">
    <location>
        <begin position="146"/>
        <end position="280"/>
    </location>
</feature>
<dbReference type="InterPro" id="IPR000620">
    <property type="entry name" value="EamA_dom"/>
</dbReference>
<keyword evidence="4 6" id="KW-1133">Transmembrane helix</keyword>
<dbReference type="Pfam" id="PF00892">
    <property type="entry name" value="EamA"/>
    <property type="match status" value="2"/>
</dbReference>
<feature type="transmembrane region" description="Helical" evidence="6">
    <location>
        <begin position="90"/>
        <end position="109"/>
    </location>
</feature>
<keyword evidence="5 6" id="KW-0472">Membrane</keyword>
<dbReference type="GO" id="GO:0016020">
    <property type="term" value="C:membrane"/>
    <property type="evidence" value="ECO:0007669"/>
    <property type="project" value="UniProtKB-SubCell"/>
</dbReference>
<dbReference type="AlphaFoldDB" id="A0A6H1Q4R2"/>
<feature type="transmembrane region" description="Helical" evidence="6">
    <location>
        <begin position="176"/>
        <end position="201"/>
    </location>
</feature>
<feature type="transmembrane region" description="Helical" evidence="6">
    <location>
        <begin position="263"/>
        <end position="280"/>
    </location>
</feature>
<dbReference type="InterPro" id="IPR037185">
    <property type="entry name" value="EmrE-like"/>
</dbReference>
<evidence type="ECO:0000256" key="3">
    <source>
        <dbReference type="ARBA" id="ARBA00022692"/>
    </source>
</evidence>
<evidence type="ECO:0000259" key="7">
    <source>
        <dbReference type="Pfam" id="PF00892"/>
    </source>
</evidence>
<comment type="subcellular location">
    <subcellularLocation>
        <location evidence="1">Membrane</location>
        <topology evidence="1">Multi-pass membrane protein</topology>
    </subcellularLocation>
</comment>
<sequence length="283" mass="31072">MVKIFPFIFIILWSSAFVTTKPIIDNSDPFSALAFRFFVVAFGFFIFSIYTKQKILTNSRNLLQSLFSGVLFHGVYLGGVFYSVSIGMPTGIAALIVTLQPILTNALAGKFLGEKVTFKQWIGVILGFIGAALVLGFDIGSSLPVFGVIASFVALLAITTSTLWQKKISNDLPLSVSNMYQAIGGCSLHIMIILIFSELYINFSSTFLIAMSHQIFLVSFGAFTILMYLIKNNSASKTVSIFFLIPPTTAIMAWLFLNEKLNNLDLIGFAVATLGVYIATRKK</sequence>
<dbReference type="SUPFAM" id="SSF103481">
    <property type="entry name" value="Multidrug resistance efflux transporter EmrE"/>
    <property type="match status" value="2"/>
</dbReference>
<keyword evidence="9" id="KW-1185">Reference proteome</keyword>
<evidence type="ECO:0000256" key="1">
    <source>
        <dbReference type="ARBA" id="ARBA00004141"/>
    </source>
</evidence>
<comment type="similarity">
    <text evidence="2">Belongs to the EamA transporter family.</text>
</comment>
<dbReference type="InterPro" id="IPR050638">
    <property type="entry name" value="AA-Vitamin_Transporters"/>
</dbReference>
<protein>
    <submittedName>
        <fullName evidence="8">DMT family transporter</fullName>
    </submittedName>
</protein>
<proteinExistence type="inferred from homology"/>
<feature type="transmembrane region" description="Helical" evidence="6">
    <location>
        <begin position="239"/>
        <end position="257"/>
    </location>
</feature>
<keyword evidence="3 6" id="KW-0812">Transmembrane</keyword>